<protein>
    <recommendedName>
        <fullName evidence="2">DUF721 domain-containing protein</fullName>
    </recommendedName>
</protein>
<sequence>MAPKKTRPTFKRYGKPVAIDELVAKVLGPHLKKRGFASRDLLTHWGVIAPAPYNKVSIPDRLVWQRNQEGAEGAILFVRCEEGQRLALTYDSVLIAAAINRYFGYLLVDTVKLSVEPFTSGSREKTHNVCEPNKDELALVEAELGDVEDEKLKTSLRKLGHGLFGARNS</sequence>
<dbReference type="PIRSF" id="PIRSF032064">
    <property type="entry name" value="UCP032064"/>
    <property type="match status" value="1"/>
</dbReference>
<dbReference type="EMBL" id="UOEO01000008">
    <property type="protein sequence ID" value="VAW14375.1"/>
    <property type="molecule type" value="Genomic_DNA"/>
</dbReference>
<gene>
    <name evidence="1" type="ORF">MNBD_ALPHA12-1733</name>
</gene>
<accession>A0A3B0T7I5</accession>
<dbReference type="InterPro" id="IPR007922">
    <property type="entry name" value="DciA-like"/>
</dbReference>
<organism evidence="1">
    <name type="scientific">hydrothermal vent metagenome</name>
    <dbReference type="NCBI Taxonomy" id="652676"/>
    <lineage>
        <taxon>unclassified sequences</taxon>
        <taxon>metagenomes</taxon>
        <taxon>ecological metagenomes</taxon>
    </lineage>
</organism>
<proteinExistence type="predicted"/>
<name>A0A3B0T7I5_9ZZZZ</name>
<evidence type="ECO:0008006" key="2">
    <source>
        <dbReference type="Google" id="ProtNLM"/>
    </source>
</evidence>
<dbReference type="AlphaFoldDB" id="A0A3B0T7I5"/>
<dbReference type="InterPro" id="IPR010593">
    <property type="entry name" value="DUF1159"/>
</dbReference>
<dbReference type="Pfam" id="PF05258">
    <property type="entry name" value="DciA"/>
    <property type="match status" value="1"/>
</dbReference>
<evidence type="ECO:0000313" key="1">
    <source>
        <dbReference type="EMBL" id="VAW14375.1"/>
    </source>
</evidence>
<reference evidence="1" key="1">
    <citation type="submission" date="2018-06" db="EMBL/GenBank/DDBJ databases">
        <authorList>
            <person name="Zhirakovskaya E."/>
        </authorList>
    </citation>
    <scope>NUCLEOTIDE SEQUENCE</scope>
</reference>